<dbReference type="InterPro" id="IPR035983">
    <property type="entry name" value="Hect_E3_ubiquitin_ligase"/>
</dbReference>
<dbReference type="GO" id="GO:0004842">
    <property type="term" value="F:ubiquitin-protein transferase activity"/>
    <property type="evidence" value="ECO:0007669"/>
    <property type="project" value="InterPro"/>
</dbReference>
<accession>K7Y9G3</accession>
<reference evidence="1 2" key="1">
    <citation type="journal article" date="2014" name="Virus Genes">
        <title>Complete genome sequence of Courdo11 virus, a member of the family Mimiviridae.</title>
        <authorList>
            <person name="Yoosuf N."/>
            <person name="Pagnier I."/>
            <person name="Fournous G."/>
            <person name="Robert C."/>
            <person name="La Scola B."/>
            <person name="Raoult D."/>
            <person name="Colson P."/>
        </authorList>
    </citation>
    <scope>NUCLEOTIDE SEQUENCE [LARGE SCALE GENOMIC DNA]</scope>
</reference>
<gene>
    <name evidence="1" type="ORF">CE11_00589</name>
</gene>
<name>K7Y9G3_9VIRU</name>
<dbReference type="EMBL" id="JX975216">
    <property type="protein sequence ID" value="AFX92615.1"/>
    <property type="molecule type" value="Genomic_DNA"/>
</dbReference>
<dbReference type="Proteomes" id="UP000241137">
    <property type="component" value="Segment"/>
</dbReference>
<organism evidence="1 2">
    <name type="scientific">Megavirus courdo11</name>
    <dbReference type="NCBI Taxonomy" id="1128140"/>
    <lineage>
        <taxon>Viruses</taxon>
        <taxon>Varidnaviria</taxon>
        <taxon>Bamfordvirae</taxon>
        <taxon>Nucleocytoviricota</taxon>
        <taxon>Megaviricetes</taxon>
        <taxon>Imitervirales</taxon>
        <taxon>Mimiviridae</taxon>
        <taxon>Megamimivirinae</taxon>
        <taxon>Megavirus</taxon>
        <taxon>Megavirus chilense</taxon>
    </lineage>
</organism>
<proteinExistence type="predicted"/>
<evidence type="ECO:0000313" key="1">
    <source>
        <dbReference type="EMBL" id="AFX92615.1"/>
    </source>
</evidence>
<sequence length="726" mass="85882">MGINIDYNLKNNGNILKLKSSANIGESGIDLFQENVIDILLTDKFIFYQMDGNIYMFDPHYIDNGTICFICCNWVLLKKIINGTTYIYYQLIFPFEIEKIYFSVDFMYFKSGKYHHVIFDHYFPNNSDFIADSKSIKWIYFVTDIEFTISDIHVLCRESTIIIKKENIIYKYYDNIANLKKYMEHDNIRIIKNYHDEPNIYCQIDNKIYTNNHYRKKSNILDKIYQGKYADKFTYMAIYFLYGHKVFVINNESSKMFFCCGRRIFLNENKITNLVCINKSIYFISNNKLYYLSCDKLEKNKYADKFKLEQKLSDREHNEYMLYSQKINLKITDIKYSDQALVITSKNKYYYYYLNEDGGIASDLFEIKLCEDINIFEINDLINTKQIQKIDVEYEENISIQVDTNSKKNNAFDKLLIYSESIGLYTGLIVTYINNGNIGNGNGCKIHFMQDALDIFKQKYLIDHGMRTSFNISEMEIFTDSELKSIGSMLHMIIYHSNSHLSIRLPITLITAIAKRSPNILELEYLAKEEYGDTFKNIYNHKHDVKTIKSFGYDSYYQCLKNLCKYYENDNETNSKVRNISRQIADGFMDYQNISNLCEMNIPTIDYYLSGNYCINRKKLIKNLKVGMFNKNQNKKNEQKIKKCTKVFKKIIEDISESQLAIMLKNWSSNTVVTDNIYDVYIKNYDIDIYFSTCCTEIHVNYKLIKIKNRELLIESLTTPINSFKD</sequence>
<protein>
    <submittedName>
        <fullName evidence="1">Uncharacterized protein</fullName>
    </submittedName>
</protein>
<evidence type="ECO:0000313" key="2">
    <source>
        <dbReference type="Proteomes" id="UP000241137"/>
    </source>
</evidence>
<dbReference type="SUPFAM" id="SSF56204">
    <property type="entry name" value="Hect, E3 ligase catalytic domain"/>
    <property type="match status" value="1"/>
</dbReference>